<keyword evidence="3" id="KW-1185">Reference proteome</keyword>
<protein>
    <submittedName>
        <fullName evidence="2">Uncharacterized protein</fullName>
    </submittedName>
</protein>
<dbReference type="Proteomes" id="UP000654947">
    <property type="component" value="Unassembled WGS sequence"/>
</dbReference>
<dbReference type="EMBL" id="BMXL01000039">
    <property type="protein sequence ID" value="GHD36350.1"/>
    <property type="molecule type" value="Genomic_DNA"/>
</dbReference>
<accession>A0A918XLG1</accession>
<name>A0A918XLG1_9ACTN</name>
<dbReference type="RefSeq" id="WP_193518634.1">
    <property type="nucleotide sequence ID" value="NZ_BMXL01000039.1"/>
</dbReference>
<comment type="caution">
    <text evidence="2">The sequence shown here is derived from an EMBL/GenBank/DDBJ whole genome shotgun (WGS) entry which is preliminary data.</text>
</comment>
<dbReference type="AlphaFoldDB" id="A0A918XLG1"/>
<feature type="compositionally biased region" description="Basic and acidic residues" evidence="1">
    <location>
        <begin position="1"/>
        <end position="13"/>
    </location>
</feature>
<sequence length="70" mass="7668">MDHERQERDDTHPRPRGRQGGASPEGLATAMTRPETGGLPHWGGRRPPRTIPVDVADGPLPGRLPEKGRE</sequence>
<evidence type="ECO:0000256" key="1">
    <source>
        <dbReference type="SAM" id="MobiDB-lite"/>
    </source>
</evidence>
<gene>
    <name evidence="2" type="ORF">GCM10007147_43640</name>
</gene>
<reference evidence="2 3" key="1">
    <citation type="journal article" date="2014" name="Int. J. Syst. Evol. Microbiol.">
        <title>Complete genome sequence of Corynebacterium casei LMG S-19264T (=DSM 44701T), isolated from a smear-ripened cheese.</title>
        <authorList>
            <consortium name="US DOE Joint Genome Institute (JGI-PGF)"/>
            <person name="Walter F."/>
            <person name="Albersmeier A."/>
            <person name="Kalinowski J."/>
            <person name="Ruckert C."/>
        </authorList>
    </citation>
    <scope>NUCLEOTIDE SEQUENCE [LARGE SCALE GENOMIC DNA]</scope>
    <source>
        <strain evidence="2 3">KCTC 19473</strain>
    </source>
</reference>
<feature type="region of interest" description="Disordered" evidence="1">
    <location>
        <begin position="1"/>
        <end position="70"/>
    </location>
</feature>
<evidence type="ECO:0000313" key="3">
    <source>
        <dbReference type="Proteomes" id="UP000654947"/>
    </source>
</evidence>
<organism evidence="2 3">
    <name type="scientific">Nocardiopsis kunsanensis</name>
    <dbReference type="NCBI Taxonomy" id="141693"/>
    <lineage>
        <taxon>Bacteria</taxon>
        <taxon>Bacillati</taxon>
        <taxon>Actinomycetota</taxon>
        <taxon>Actinomycetes</taxon>
        <taxon>Streptosporangiales</taxon>
        <taxon>Nocardiopsidaceae</taxon>
        <taxon>Nocardiopsis</taxon>
    </lineage>
</organism>
<evidence type="ECO:0000313" key="2">
    <source>
        <dbReference type="EMBL" id="GHD36350.1"/>
    </source>
</evidence>
<proteinExistence type="predicted"/>